<name>A0ABN8LGM0_9CNID</name>
<feature type="domain" description="Calponin-homology (CH)" evidence="4">
    <location>
        <begin position="866"/>
        <end position="974"/>
    </location>
</feature>
<dbReference type="Gene3D" id="1.10.418.10">
    <property type="entry name" value="Calponin-like domain"/>
    <property type="match status" value="8"/>
</dbReference>
<dbReference type="CDD" id="cd21298">
    <property type="entry name" value="CH_PLS_rpt3"/>
    <property type="match status" value="2"/>
</dbReference>
<dbReference type="InterPro" id="IPR018247">
    <property type="entry name" value="EF_Hand_1_Ca_BS"/>
</dbReference>
<dbReference type="PROSITE" id="PS00018">
    <property type="entry name" value="EF_HAND_1"/>
    <property type="match status" value="4"/>
</dbReference>
<evidence type="ECO:0000313" key="6">
    <source>
        <dbReference type="EMBL" id="CAH3014693.1"/>
    </source>
</evidence>
<dbReference type="PANTHER" id="PTHR19961">
    <property type="entry name" value="FIMBRIN/PLASTIN"/>
    <property type="match status" value="1"/>
</dbReference>
<dbReference type="CDD" id="cd21292">
    <property type="entry name" value="CH_PLS_rpt1"/>
    <property type="match status" value="1"/>
</dbReference>
<evidence type="ECO:0000313" key="7">
    <source>
        <dbReference type="Proteomes" id="UP001159427"/>
    </source>
</evidence>
<feature type="domain" description="Calponin-homology (CH)" evidence="4">
    <location>
        <begin position="997"/>
        <end position="1111"/>
    </location>
</feature>
<dbReference type="CDD" id="cd21295">
    <property type="entry name" value="CH_PLS_rpt2"/>
    <property type="match status" value="1"/>
</dbReference>
<dbReference type="Pfam" id="PF00307">
    <property type="entry name" value="CH"/>
    <property type="match status" value="8"/>
</dbReference>
<feature type="domain" description="Calponin-homology (CH)" evidence="4">
    <location>
        <begin position="265"/>
        <end position="370"/>
    </location>
</feature>
<feature type="domain" description="Calponin-homology (CH)" evidence="4">
    <location>
        <begin position="1123"/>
        <end position="1230"/>
    </location>
</feature>
<feature type="domain" description="Calponin-homology (CH)" evidence="4">
    <location>
        <begin position="511"/>
        <end position="628"/>
    </location>
</feature>
<evidence type="ECO:0000259" key="4">
    <source>
        <dbReference type="PROSITE" id="PS50021"/>
    </source>
</evidence>
<feature type="domain" description="EF-hand" evidence="5">
    <location>
        <begin position="9"/>
        <end position="44"/>
    </location>
</feature>
<keyword evidence="2" id="KW-0106">Calcium</keyword>
<dbReference type="PROSITE" id="PS50021">
    <property type="entry name" value="CH"/>
    <property type="match status" value="8"/>
</dbReference>
<dbReference type="EMBL" id="CALNXI010000013">
    <property type="protein sequence ID" value="CAH3014693.1"/>
    <property type="molecule type" value="Genomic_DNA"/>
</dbReference>
<accession>A0ABN8LGM0</accession>
<dbReference type="Pfam" id="PF13202">
    <property type="entry name" value="EF-hand_5"/>
    <property type="match status" value="1"/>
</dbReference>
<dbReference type="InterPro" id="IPR039959">
    <property type="entry name" value="Fimbrin/Plastin"/>
</dbReference>
<protein>
    <recommendedName>
        <fullName evidence="8">Fimbrin</fullName>
    </recommendedName>
</protein>
<dbReference type="SMART" id="SM00033">
    <property type="entry name" value="CH"/>
    <property type="match status" value="8"/>
</dbReference>
<dbReference type="Gene3D" id="1.10.238.10">
    <property type="entry name" value="EF-hand"/>
    <property type="match status" value="2"/>
</dbReference>
<dbReference type="PROSITE" id="PS50222">
    <property type="entry name" value="EF_HAND_2"/>
    <property type="match status" value="4"/>
</dbReference>
<dbReference type="InterPro" id="IPR002048">
    <property type="entry name" value="EF_hand_dom"/>
</dbReference>
<proteinExistence type="predicted"/>
<feature type="domain" description="Calponin-homology (CH)" evidence="4">
    <location>
        <begin position="117"/>
        <end position="237"/>
    </location>
</feature>
<gene>
    <name evidence="6" type="ORF">PEVE_00004751</name>
</gene>
<feature type="domain" description="Calponin-homology (CH)" evidence="4">
    <location>
        <begin position="389"/>
        <end position="498"/>
    </location>
</feature>
<feature type="domain" description="Calponin-homology (CH)" evidence="4">
    <location>
        <begin position="700"/>
        <end position="831"/>
    </location>
</feature>
<reference evidence="6 7" key="1">
    <citation type="submission" date="2022-05" db="EMBL/GenBank/DDBJ databases">
        <authorList>
            <consortium name="Genoscope - CEA"/>
            <person name="William W."/>
        </authorList>
    </citation>
    <scope>NUCLEOTIDE SEQUENCE [LARGE SCALE GENOMIC DNA]</scope>
</reference>
<dbReference type="InterPro" id="IPR011992">
    <property type="entry name" value="EF-hand-dom_pair"/>
</dbReference>
<keyword evidence="3" id="KW-0009">Actin-binding</keyword>
<dbReference type="Pfam" id="PF13499">
    <property type="entry name" value="EF-hand_7"/>
    <property type="match status" value="1"/>
</dbReference>
<dbReference type="SUPFAM" id="SSF47473">
    <property type="entry name" value="EF-hand"/>
    <property type="match status" value="1"/>
</dbReference>
<dbReference type="CDD" id="cd21301">
    <property type="entry name" value="CH_PLS_rpt4"/>
    <property type="match status" value="2"/>
</dbReference>
<dbReference type="InterPro" id="IPR036872">
    <property type="entry name" value="CH_dom_sf"/>
</dbReference>
<evidence type="ECO:0000256" key="1">
    <source>
        <dbReference type="ARBA" id="ARBA00022737"/>
    </source>
</evidence>
<sequence>MADSHLSQDEVAEIRESFSQFDLDSNGHITCQEIGSVMKALGEDIPGYKLREIIKEVDKNENGTVEFNEFLEIYKQNSKKFSAGSEFKKLIKKRDQLESSGGTSESSAEGTKHSYSEAERVAFVDWINTALKDDKEAQAYLPINPATSDVFEKMKDGIILCKMINLSVPDTVDERAINKPQSGKSLSIYKIHENMTLALNSARSIGCNIVNIGAEDLEKGKPHLVLGVLWQIIRIGLFANITLTNVPGLARLLREGETINDLMALSPEEILLRWFNYHLEQAGHHRRVHNFSDDIKDSECYSILLSRITPAEMYVDNHPMREKDLNKRAEKMLQMADRINCRKFVRPKDVVSGNSKLNMAFVANLFNSYPGLPPMDAEEVDLEEAREETREEKTFRNWMNSIGVNPYVNHLYRDLCSGLVLLQLYDIVQPGVVNWDKVNRPPFKQMGGKMKKLENCNYAVEIGKKVKFSLVGIGGQDIHDCNETLTLAVVWQQMRSYTLALLSKLNKDGKTMEDKDIVDWVNEKLKSANKSSSIASFKDPAISSSQAVLDLVDAIKPGIVDYSLVTPGETDEEKHENAKYALSVARKIGATIYALPDDLVEVKPKMFDLDGSNHITCDEIGQVMKALGEDIPGYQLRKIIEEVDKNKNGSIEFKEFLEIYKHNSSKLKAGSEFRKLISKKTNLVENSEGSSESSKHSYQEAEREAFVEWINTALKDDKETKPYLPINPTDEKEVFEKIKDGIVLCKMINLTVPNTIDERAVNKPQNANTMLIKEKMSGALKNVLIKENLELALNSARAIGCNIVNIGAEDIEKAKPHLVFGVMWQIIRIGLFSNITSKTTSDEALGESIHERLPHLLENDETIEDLSPEEFLLRWFNYHLKEEGHMRRVTNFNEDIKDSECYTYLLWRISRISGIEHEPVAGILQEKDLKKRAEKMLLIADSIGCKKFVRPADVASGNTKLNMAFVANLFNTYPALLPLTNEKMESHEDHEDPKMETREERTYRNWMNSIGVSPYVSHLYKDLSNGLVLLQIYDQIKPGTVSWDKVNRPSSFKQMSGIGGNMKKVENCNYAVEIGKDQMKFSLVSIEGKDIHDCNETLTLAIVWQQMRAYTISRLPSKPGGEPMKEGDIVAWVNEKLKKAKKSSSISSFKDPAISTSKAVLDLVDAIKPGTVKYALVSGGRTYEEKLENAKYALSVARKIVTTYALPEDLVEVKPKMVLTVFASLMKTATVKDKN</sequence>
<evidence type="ECO:0000256" key="3">
    <source>
        <dbReference type="ARBA" id="ARBA00023203"/>
    </source>
</evidence>
<dbReference type="SMART" id="SM00054">
    <property type="entry name" value="EFh"/>
    <property type="match status" value="4"/>
</dbReference>
<dbReference type="InterPro" id="IPR001715">
    <property type="entry name" value="CH_dom"/>
</dbReference>
<feature type="domain" description="EF-hand" evidence="5">
    <location>
        <begin position="635"/>
        <end position="666"/>
    </location>
</feature>
<keyword evidence="7" id="KW-1185">Reference proteome</keyword>
<dbReference type="InterPro" id="IPR001589">
    <property type="entry name" value="Actinin_actin-bd_CS"/>
</dbReference>
<evidence type="ECO:0000259" key="5">
    <source>
        <dbReference type="PROSITE" id="PS50222"/>
    </source>
</evidence>
<comment type="caution">
    <text evidence="6">The sequence shown here is derived from an EMBL/GenBank/DDBJ whole genome shotgun (WGS) entry which is preliminary data.</text>
</comment>
<dbReference type="SUPFAM" id="SSF47576">
    <property type="entry name" value="Calponin-homology domain, CH-domain"/>
    <property type="match status" value="2"/>
</dbReference>
<dbReference type="PROSITE" id="PS00019">
    <property type="entry name" value="ACTININ_1"/>
    <property type="match status" value="2"/>
</dbReference>
<feature type="domain" description="EF-hand" evidence="5">
    <location>
        <begin position="49"/>
        <end position="80"/>
    </location>
</feature>
<dbReference type="PANTHER" id="PTHR19961:SF18">
    <property type="entry name" value="FI19014P1"/>
    <property type="match status" value="1"/>
</dbReference>
<dbReference type="Proteomes" id="UP001159427">
    <property type="component" value="Unassembled WGS sequence"/>
</dbReference>
<evidence type="ECO:0008006" key="8">
    <source>
        <dbReference type="Google" id="ProtNLM"/>
    </source>
</evidence>
<evidence type="ECO:0000256" key="2">
    <source>
        <dbReference type="ARBA" id="ARBA00022837"/>
    </source>
</evidence>
<organism evidence="6 7">
    <name type="scientific">Porites evermanni</name>
    <dbReference type="NCBI Taxonomy" id="104178"/>
    <lineage>
        <taxon>Eukaryota</taxon>
        <taxon>Metazoa</taxon>
        <taxon>Cnidaria</taxon>
        <taxon>Anthozoa</taxon>
        <taxon>Hexacorallia</taxon>
        <taxon>Scleractinia</taxon>
        <taxon>Fungiina</taxon>
        <taxon>Poritidae</taxon>
        <taxon>Porites</taxon>
    </lineage>
</organism>
<keyword evidence="1" id="KW-0677">Repeat</keyword>
<feature type="domain" description="EF-hand" evidence="5">
    <location>
        <begin position="605"/>
        <end position="630"/>
    </location>
</feature>
<dbReference type="CDD" id="cd00051">
    <property type="entry name" value="EFh"/>
    <property type="match status" value="2"/>
</dbReference>